<evidence type="ECO:0000256" key="1">
    <source>
        <dbReference type="SAM" id="MobiDB-lite"/>
    </source>
</evidence>
<name>A0AAW0CNI7_9AGAR</name>
<proteinExistence type="predicted"/>
<reference evidence="2 3" key="1">
    <citation type="journal article" date="2024" name="J Genomics">
        <title>Draft genome sequencing and assembly of Favolaschia claudopus CIRM-BRFM 2984 isolated from oak limbs.</title>
        <authorList>
            <person name="Navarro D."/>
            <person name="Drula E."/>
            <person name="Chaduli D."/>
            <person name="Cazenave R."/>
            <person name="Ahrendt S."/>
            <person name="Wang J."/>
            <person name="Lipzen A."/>
            <person name="Daum C."/>
            <person name="Barry K."/>
            <person name="Grigoriev I.V."/>
            <person name="Favel A."/>
            <person name="Rosso M.N."/>
            <person name="Martin F."/>
        </authorList>
    </citation>
    <scope>NUCLEOTIDE SEQUENCE [LARGE SCALE GENOMIC DNA]</scope>
    <source>
        <strain evidence="2 3">CIRM-BRFM 2984</strain>
    </source>
</reference>
<keyword evidence="3" id="KW-1185">Reference proteome</keyword>
<evidence type="ECO:0000313" key="2">
    <source>
        <dbReference type="EMBL" id="KAK7040601.1"/>
    </source>
</evidence>
<dbReference type="Proteomes" id="UP001362999">
    <property type="component" value="Unassembled WGS sequence"/>
</dbReference>
<sequence>MSRRDSDADRRGPVSARSSENPAPASDSSLITVCKQPTPRRRVTLDFIPALVRTLCFFVRPRLVKPLSALYSVSFKVLPRLGAYLLSCVFDQSHLIQRASLVSSLTRRLCVWLWVSGLLIQSRHVSSSVSVSVRVSEPEPEPQPSRPSRVSELAFLCLRVILISSSLTDCGLARIVSHPLRLRVRLWVSGLFIYLSSRVPSSSVSVSSIRARTQASHRVRSRRQPTMHILDSPRRRADAL</sequence>
<feature type="compositionally biased region" description="Basic residues" evidence="1">
    <location>
        <begin position="215"/>
        <end position="225"/>
    </location>
</feature>
<feature type="region of interest" description="Disordered" evidence="1">
    <location>
        <begin position="1"/>
        <end position="30"/>
    </location>
</feature>
<protein>
    <submittedName>
        <fullName evidence="2">Uncharacterized protein</fullName>
    </submittedName>
</protein>
<dbReference type="AlphaFoldDB" id="A0AAW0CNI7"/>
<feature type="region of interest" description="Disordered" evidence="1">
    <location>
        <begin position="215"/>
        <end position="240"/>
    </location>
</feature>
<comment type="caution">
    <text evidence="2">The sequence shown here is derived from an EMBL/GenBank/DDBJ whole genome shotgun (WGS) entry which is preliminary data.</text>
</comment>
<accession>A0AAW0CNI7</accession>
<evidence type="ECO:0000313" key="3">
    <source>
        <dbReference type="Proteomes" id="UP001362999"/>
    </source>
</evidence>
<feature type="compositionally biased region" description="Basic and acidic residues" evidence="1">
    <location>
        <begin position="231"/>
        <end position="240"/>
    </location>
</feature>
<dbReference type="EMBL" id="JAWWNJ010000015">
    <property type="protein sequence ID" value="KAK7040601.1"/>
    <property type="molecule type" value="Genomic_DNA"/>
</dbReference>
<feature type="compositionally biased region" description="Polar residues" evidence="1">
    <location>
        <begin position="16"/>
        <end position="30"/>
    </location>
</feature>
<organism evidence="2 3">
    <name type="scientific">Favolaschia claudopus</name>
    <dbReference type="NCBI Taxonomy" id="2862362"/>
    <lineage>
        <taxon>Eukaryota</taxon>
        <taxon>Fungi</taxon>
        <taxon>Dikarya</taxon>
        <taxon>Basidiomycota</taxon>
        <taxon>Agaricomycotina</taxon>
        <taxon>Agaricomycetes</taxon>
        <taxon>Agaricomycetidae</taxon>
        <taxon>Agaricales</taxon>
        <taxon>Marasmiineae</taxon>
        <taxon>Mycenaceae</taxon>
        <taxon>Favolaschia</taxon>
    </lineage>
</organism>
<gene>
    <name evidence="2" type="ORF">R3P38DRAFT_3180521</name>
</gene>
<feature type="compositionally biased region" description="Basic and acidic residues" evidence="1">
    <location>
        <begin position="1"/>
        <end position="12"/>
    </location>
</feature>